<dbReference type="EMBL" id="AZDL01000028">
    <property type="protein sequence ID" value="KRK92308.1"/>
    <property type="molecule type" value="Genomic_DNA"/>
</dbReference>
<dbReference type="Proteomes" id="UP000050828">
    <property type="component" value="Unassembled WGS sequence"/>
</dbReference>
<organism evidence="2 3">
    <name type="scientific">Latilactobacillus curvatus JCM 1096 = DSM 20019</name>
    <dbReference type="NCBI Taxonomy" id="1293592"/>
    <lineage>
        <taxon>Bacteria</taxon>
        <taxon>Bacillati</taxon>
        <taxon>Bacillota</taxon>
        <taxon>Bacilli</taxon>
        <taxon>Lactobacillales</taxon>
        <taxon>Lactobacillaceae</taxon>
        <taxon>Latilactobacillus</taxon>
    </lineage>
</organism>
<feature type="compositionally biased region" description="Basic and acidic residues" evidence="1">
    <location>
        <begin position="14"/>
        <end position="43"/>
    </location>
</feature>
<evidence type="ECO:0000256" key="1">
    <source>
        <dbReference type="SAM" id="MobiDB-lite"/>
    </source>
</evidence>
<sequence length="68" mass="7268">MAGFGSVDSSPELEQAKIEKAKADVRKTKAEADIKEAEAKAVGDTDSSGITLEIIRTDRRGQSDETKS</sequence>
<evidence type="ECO:0000313" key="2">
    <source>
        <dbReference type="EMBL" id="KRK92308.1"/>
    </source>
</evidence>
<feature type="compositionally biased region" description="Basic and acidic residues" evidence="1">
    <location>
        <begin position="55"/>
        <end position="68"/>
    </location>
</feature>
<proteinExistence type="predicted"/>
<name>A0AAJ0PCG1_LATCU</name>
<feature type="region of interest" description="Disordered" evidence="1">
    <location>
        <begin position="1"/>
        <end position="68"/>
    </location>
</feature>
<protein>
    <submittedName>
        <fullName evidence="2">Uncharacterized protein</fullName>
    </submittedName>
</protein>
<dbReference type="AlphaFoldDB" id="A0AAJ0PCG1"/>
<evidence type="ECO:0000313" key="3">
    <source>
        <dbReference type="Proteomes" id="UP000050828"/>
    </source>
</evidence>
<reference evidence="2 3" key="1">
    <citation type="journal article" date="2015" name="Genome Announc.">
        <title>Expanding the biotechnology potential of lactobacilli through comparative genomics of 213 strains and associated genera.</title>
        <authorList>
            <person name="Sun Z."/>
            <person name="Harris H.M."/>
            <person name="McCann A."/>
            <person name="Guo C."/>
            <person name="Argimon S."/>
            <person name="Zhang W."/>
            <person name="Yang X."/>
            <person name="Jeffery I.B."/>
            <person name="Cooney J.C."/>
            <person name="Kagawa T.F."/>
            <person name="Liu W."/>
            <person name="Song Y."/>
            <person name="Salvetti E."/>
            <person name="Wrobel A."/>
            <person name="Rasinkangas P."/>
            <person name="Parkhill J."/>
            <person name="Rea M.C."/>
            <person name="O'Sullivan O."/>
            <person name="Ritari J."/>
            <person name="Douillard F.P."/>
            <person name="Paul Ross R."/>
            <person name="Yang R."/>
            <person name="Briner A.E."/>
            <person name="Felis G.E."/>
            <person name="de Vos W.M."/>
            <person name="Barrangou R."/>
            <person name="Klaenhammer T.R."/>
            <person name="Caufield P.W."/>
            <person name="Cui Y."/>
            <person name="Zhang H."/>
            <person name="O'Toole P.W."/>
        </authorList>
    </citation>
    <scope>NUCLEOTIDE SEQUENCE [LARGE SCALE GENOMIC DNA]</scope>
    <source>
        <strain evidence="2 3">DSM 20019</strain>
    </source>
</reference>
<accession>A0AAJ0PCG1</accession>
<comment type="caution">
    <text evidence="2">The sequence shown here is derived from an EMBL/GenBank/DDBJ whole genome shotgun (WGS) entry which is preliminary data.</text>
</comment>
<gene>
    <name evidence="2" type="ORF">FC08_GL000814</name>
</gene>